<dbReference type="Pfam" id="PF00171">
    <property type="entry name" value="Aldedh"/>
    <property type="match status" value="1"/>
</dbReference>
<dbReference type="Gene3D" id="3.40.605.10">
    <property type="entry name" value="Aldehyde Dehydrogenase, Chain A, domain 1"/>
    <property type="match status" value="1"/>
</dbReference>
<dbReference type="RefSeq" id="WP_245121595.1">
    <property type="nucleotide sequence ID" value="NZ_CP095061.1"/>
</dbReference>
<dbReference type="PROSITE" id="PS00070">
    <property type="entry name" value="ALDEHYDE_DEHYDR_CYS"/>
    <property type="match status" value="1"/>
</dbReference>
<keyword evidence="6" id="KW-0642">Proline metabolism</keyword>
<dbReference type="Gene3D" id="3.40.309.10">
    <property type="entry name" value="Aldehyde Dehydrogenase, Chain A, domain 2"/>
    <property type="match status" value="1"/>
</dbReference>
<accession>A0ABY4G7Q5</accession>
<comment type="catalytic activity">
    <reaction evidence="8">
        <text>L-glutamate 5-semialdehyde + NAD(+) + H2O = L-glutamate + NADH + 2 H(+)</text>
        <dbReference type="Rhea" id="RHEA:30235"/>
        <dbReference type="ChEBI" id="CHEBI:15377"/>
        <dbReference type="ChEBI" id="CHEBI:15378"/>
        <dbReference type="ChEBI" id="CHEBI:29985"/>
        <dbReference type="ChEBI" id="CHEBI:57540"/>
        <dbReference type="ChEBI" id="CHEBI:57945"/>
        <dbReference type="ChEBI" id="CHEBI:58066"/>
        <dbReference type="EC" id="1.2.1.88"/>
    </reaction>
</comment>
<keyword evidence="5" id="KW-0520">NAD</keyword>
<evidence type="ECO:0000256" key="2">
    <source>
        <dbReference type="ARBA" id="ARBA00009986"/>
    </source>
</evidence>
<dbReference type="GO" id="GO:0003842">
    <property type="term" value="F:L-glutamate gamma-semialdehyde dehydrogenase activity"/>
    <property type="evidence" value="ECO:0007669"/>
    <property type="project" value="UniProtKB-EC"/>
</dbReference>
<evidence type="ECO:0000313" key="10">
    <source>
        <dbReference type="EMBL" id="UOQ66913.1"/>
    </source>
</evidence>
<dbReference type="PANTHER" id="PTHR42862:SF1">
    <property type="entry name" value="DELTA-1-PYRROLINE-5-CARBOXYLATE DEHYDROGENASE 2, ISOFORM A-RELATED"/>
    <property type="match status" value="1"/>
</dbReference>
<evidence type="ECO:0000256" key="7">
    <source>
        <dbReference type="ARBA" id="ARBA00032259"/>
    </source>
</evidence>
<dbReference type="CDD" id="cd07123">
    <property type="entry name" value="ALDH_F4-17_P5CDH"/>
    <property type="match status" value="1"/>
</dbReference>
<dbReference type="InterPro" id="IPR016162">
    <property type="entry name" value="Ald_DH_N"/>
</dbReference>
<organism evidence="10 11">
    <name type="scientific">Hymenobacter volaticus</name>
    <dbReference type="NCBI Taxonomy" id="2932254"/>
    <lineage>
        <taxon>Bacteria</taxon>
        <taxon>Pseudomonadati</taxon>
        <taxon>Bacteroidota</taxon>
        <taxon>Cytophagia</taxon>
        <taxon>Cytophagales</taxon>
        <taxon>Hymenobacteraceae</taxon>
        <taxon>Hymenobacter</taxon>
    </lineage>
</organism>
<gene>
    <name evidence="10" type="primary">pruA</name>
    <name evidence="10" type="ORF">MUN86_03080</name>
</gene>
<dbReference type="NCBIfam" id="TIGR01236">
    <property type="entry name" value="D1pyr5carbox1"/>
    <property type="match status" value="1"/>
</dbReference>
<keyword evidence="4 10" id="KW-0560">Oxidoreductase</keyword>
<evidence type="ECO:0000259" key="9">
    <source>
        <dbReference type="Pfam" id="PF00171"/>
    </source>
</evidence>
<dbReference type="EMBL" id="CP095061">
    <property type="protein sequence ID" value="UOQ66913.1"/>
    <property type="molecule type" value="Genomic_DNA"/>
</dbReference>
<evidence type="ECO:0000256" key="1">
    <source>
        <dbReference type="ARBA" id="ARBA00004786"/>
    </source>
</evidence>
<dbReference type="InterPro" id="IPR016160">
    <property type="entry name" value="Ald_DH_CS_CYS"/>
</dbReference>
<dbReference type="InterPro" id="IPR016161">
    <property type="entry name" value="Ald_DH/histidinol_DH"/>
</dbReference>
<dbReference type="PANTHER" id="PTHR42862">
    <property type="entry name" value="DELTA-1-PYRROLINE-5-CARBOXYLATE DEHYDROGENASE 1, ISOFORM A-RELATED"/>
    <property type="match status" value="1"/>
</dbReference>
<sequence>MSNAFFNVPAPVNEPVKAYAPNSPERLELLKAIKELKQMQRDIPMYIGGQEVRTGNTKDITPPHDHQHLLGQFHEGDASHVTQAIDAALAARANWADMPWEHRASIFLKAAELLAGPYRARINAATMLGQSKNAYQAEIDAACELIDFFRFNVHFMQEIYKQQPTSAPGMWNRLEHRPLEGFIFALTPFNFTSIAGNLPTSVAMMGNVVVWKPAYTQIYSAQVLMELFKEAGVPDGVINLIYVDGPVAGDIIFSHPDFAGIHFTGSTGVFQQIWKTIGQNITTYKSYPRIVGETGGKDFILAHHSAHPRQVATAITRGAFEYQGQKCSAASRVYIPSNIWDEVKGYVQEDLKSFKMGDVEDFSNFINAVISEASFDKLARYIDAAKQDETVEIVAGGNHDKSKGYFIEPTVIVTKNPQYVTMCDELFGPVLTVYVYNSQEFEKTLDLVDGTSPYALTGAIFAQDRYAIDLASKRLVNAAGNFYINDKPTGAVVGQQPFGGARASGTNDKAGSILNLLRWVSPRAIKETFVPPVDYRYPFMGVETGENLNATGQGGF</sequence>
<evidence type="ECO:0000313" key="11">
    <source>
        <dbReference type="Proteomes" id="UP000830401"/>
    </source>
</evidence>
<evidence type="ECO:0000256" key="8">
    <source>
        <dbReference type="ARBA" id="ARBA00048142"/>
    </source>
</evidence>
<reference evidence="10" key="1">
    <citation type="submission" date="2022-04" db="EMBL/GenBank/DDBJ databases">
        <title>Hymenobacter sp. isolated from the air.</title>
        <authorList>
            <person name="Won M."/>
            <person name="Lee C.-M."/>
            <person name="Woen H.-Y."/>
            <person name="Kwon S.-W."/>
        </authorList>
    </citation>
    <scope>NUCLEOTIDE SEQUENCE</scope>
    <source>
        <strain evidence="10">5420S-77</strain>
    </source>
</reference>
<feature type="domain" description="Aldehyde dehydrogenase" evidence="9">
    <location>
        <begin position="57"/>
        <end position="511"/>
    </location>
</feature>
<comment type="similarity">
    <text evidence="2">Belongs to the aldehyde dehydrogenase family.</text>
</comment>
<evidence type="ECO:0000256" key="3">
    <source>
        <dbReference type="ARBA" id="ARBA00012884"/>
    </source>
</evidence>
<name>A0ABY4G7Q5_9BACT</name>
<dbReference type="InterPro" id="IPR015590">
    <property type="entry name" value="Aldehyde_DH_dom"/>
</dbReference>
<proteinExistence type="inferred from homology"/>
<comment type="pathway">
    <text evidence="1">Amino-acid degradation; L-proline degradation into L-glutamate; L-glutamate from L-proline: step 2/2.</text>
</comment>
<dbReference type="InterPro" id="IPR050485">
    <property type="entry name" value="Proline_metab_enzyme"/>
</dbReference>
<evidence type="ECO:0000256" key="5">
    <source>
        <dbReference type="ARBA" id="ARBA00023027"/>
    </source>
</evidence>
<dbReference type="InterPro" id="IPR016163">
    <property type="entry name" value="Ald_DH_C"/>
</dbReference>
<dbReference type="InterPro" id="IPR005931">
    <property type="entry name" value="P5CDH/ALDH4A1"/>
</dbReference>
<protein>
    <recommendedName>
        <fullName evidence="7">L-glutamate gamma-semialdehyde dehydrogenase</fullName>
        <ecNumber evidence="3">1.2.1.88</ecNumber>
    </recommendedName>
    <alternativeName>
        <fullName evidence="7">L-glutamate gamma-semialdehyde dehydrogenase</fullName>
    </alternativeName>
</protein>
<evidence type="ECO:0000256" key="4">
    <source>
        <dbReference type="ARBA" id="ARBA00023002"/>
    </source>
</evidence>
<keyword evidence="11" id="KW-1185">Reference proteome</keyword>
<dbReference type="EC" id="1.2.1.88" evidence="3"/>
<dbReference type="Proteomes" id="UP000830401">
    <property type="component" value="Chromosome"/>
</dbReference>
<evidence type="ECO:0000256" key="6">
    <source>
        <dbReference type="ARBA" id="ARBA00023062"/>
    </source>
</evidence>
<dbReference type="SUPFAM" id="SSF53720">
    <property type="entry name" value="ALDH-like"/>
    <property type="match status" value="1"/>
</dbReference>